<evidence type="ECO:0000256" key="1">
    <source>
        <dbReference type="ARBA" id="ARBA00022723"/>
    </source>
</evidence>
<dbReference type="PROSITE" id="PS51746">
    <property type="entry name" value="PPM_2"/>
    <property type="match status" value="1"/>
</dbReference>
<evidence type="ECO:0000313" key="6">
    <source>
        <dbReference type="EMBL" id="EAU84055.2"/>
    </source>
</evidence>
<evidence type="ECO:0000259" key="5">
    <source>
        <dbReference type="PROSITE" id="PS51746"/>
    </source>
</evidence>
<dbReference type="STRING" id="240176.A8NZN5"/>
<dbReference type="eggNOG" id="KOG0700">
    <property type="taxonomic scope" value="Eukaryota"/>
</dbReference>
<dbReference type="EMBL" id="AACS02000006">
    <property type="protein sequence ID" value="EAU84055.2"/>
    <property type="molecule type" value="Genomic_DNA"/>
</dbReference>
<dbReference type="PROSITE" id="PS01032">
    <property type="entry name" value="PPM_1"/>
    <property type="match status" value="1"/>
</dbReference>
<evidence type="ECO:0000256" key="3">
    <source>
        <dbReference type="ARBA" id="ARBA00022912"/>
    </source>
</evidence>
<dbReference type="GO" id="GO:0046872">
    <property type="term" value="F:metal ion binding"/>
    <property type="evidence" value="ECO:0007669"/>
    <property type="project" value="UniProtKB-KW"/>
</dbReference>
<keyword evidence="2 4" id="KW-0378">Hydrolase</keyword>
<evidence type="ECO:0000313" key="7">
    <source>
        <dbReference type="Proteomes" id="UP000001861"/>
    </source>
</evidence>
<dbReference type="VEuPathDB" id="FungiDB:CC1G_06917"/>
<dbReference type="PANTHER" id="PTHR13832:SF792">
    <property type="entry name" value="GM14286P"/>
    <property type="match status" value="1"/>
</dbReference>
<dbReference type="InterPro" id="IPR036457">
    <property type="entry name" value="PPM-type-like_dom_sf"/>
</dbReference>
<organism evidence="6 7">
    <name type="scientific">Coprinopsis cinerea (strain Okayama-7 / 130 / ATCC MYA-4618 / FGSC 9003)</name>
    <name type="common">Inky cap fungus</name>
    <name type="synonym">Hormographiella aspergillata</name>
    <dbReference type="NCBI Taxonomy" id="240176"/>
    <lineage>
        <taxon>Eukaryota</taxon>
        <taxon>Fungi</taxon>
        <taxon>Dikarya</taxon>
        <taxon>Basidiomycota</taxon>
        <taxon>Agaricomycotina</taxon>
        <taxon>Agaricomycetes</taxon>
        <taxon>Agaricomycetidae</taxon>
        <taxon>Agaricales</taxon>
        <taxon>Agaricineae</taxon>
        <taxon>Psathyrellaceae</taxon>
        <taxon>Coprinopsis</taxon>
    </lineage>
</organism>
<dbReference type="Gene3D" id="3.60.40.10">
    <property type="entry name" value="PPM-type phosphatase domain"/>
    <property type="match status" value="1"/>
</dbReference>
<dbReference type="InParanoid" id="A8NZN5"/>
<comment type="similarity">
    <text evidence="4">Belongs to the PP2C family.</text>
</comment>
<gene>
    <name evidence="6" type="ORF">CC1G_06917</name>
</gene>
<dbReference type="GeneID" id="6014273"/>
<keyword evidence="1" id="KW-0479">Metal-binding</keyword>
<dbReference type="Proteomes" id="UP000001861">
    <property type="component" value="Unassembled WGS sequence"/>
</dbReference>
<dbReference type="SMART" id="SM00332">
    <property type="entry name" value="PP2Cc"/>
    <property type="match status" value="1"/>
</dbReference>
<name>A8NZN5_COPC7</name>
<proteinExistence type="inferred from homology"/>
<dbReference type="RefSeq" id="XP_001837711.2">
    <property type="nucleotide sequence ID" value="XM_001837659.2"/>
</dbReference>
<keyword evidence="7" id="KW-1185">Reference proteome</keyword>
<dbReference type="InterPro" id="IPR000222">
    <property type="entry name" value="PP2C_BS"/>
</dbReference>
<feature type="domain" description="PPM-type phosphatase" evidence="5">
    <location>
        <begin position="18"/>
        <end position="333"/>
    </location>
</feature>
<sequence>MGDPKVVTSCTSSFMEARVSITQYQPTGRPIEDRYSLLEDEGHRRLIMGVYDGHGGAATAHYISTELPERLLNHAGSHSEVFEELDRSLIDTFVKDHLVMRGKGKDWVQNAERIKAGCTALVCDIRMDSMKALISNAGDCRLIVCRRVEPGGRVTVPFQTVDRNAKSPSEQDRLRSDHPNEDMIIVGGRLFGKLMSTRASPLSSGFGDGYYKLPIGGIFGKRTHKRYIDILSSIEQPGKVPMNVQYESYFCGYRTPPYVTARPETTSFDLLPGDTLVMASDGLWDLVSSDDVASIAIDTSSADPSGSLAFAILQEAKARRLPGDDVTIMVVELPKTCSSRGTQ</sequence>
<dbReference type="Pfam" id="PF00481">
    <property type="entry name" value="PP2C"/>
    <property type="match status" value="1"/>
</dbReference>
<dbReference type="InterPro" id="IPR015655">
    <property type="entry name" value="PP2C"/>
</dbReference>
<dbReference type="HOGENOM" id="CLU_860713_0_0_1"/>
<dbReference type="InterPro" id="IPR001932">
    <property type="entry name" value="PPM-type_phosphatase-like_dom"/>
</dbReference>
<dbReference type="CDD" id="cd00143">
    <property type="entry name" value="PP2Cc"/>
    <property type="match status" value="1"/>
</dbReference>
<dbReference type="OrthoDB" id="420076at2759"/>
<evidence type="ECO:0000256" key="2">
    <source>
        <dbReference type="ARBA" id="ARBA00022801"/>
    </source>
</evidence>
<dbReference type="GO" id="GO:0004722">
    <property type="term" value="F:protein serine/threonine phosphatase activity"/>
    <property type="evidence" value="ECO:0007669"/>
    <property type="project" value="InterPro"/>
</dbReference>
<protein>
    <submittedName>
        <fullName evidence="6">Phophatase 2C family protein</fullName>
    </submittedName>
</protein>
<keyword evidence="3 4" id="KW-0904">Protein phosphatase</keyword>
<dbReference type="SMART" id="SM00331">
    <property type="entry name" value="PP2C_SIG"/>
    <property type="match status" value="1"/>
</dbReference>
<dbReference type="PANTHER" id="PTHR13832">
    <property type="entry name" value="PROTEIN PHOSPHATASE 2C"/>
    <property type="match status" value="1"/>
</dbReference>
<dbReference type="AlphaFoldDB" id="A8NZN5"/>
<dbReference type="SUPFAM" id="SSF81606">
    <property type="entry name" value="PP2C-like"/>
    <property type="match status" value="1"/>
</dbReference>
<evidence type="ECO:0000256" key="4">
    <source>
        <dbReference type="RuleBase" id="RU003465"/>
    </source>
</evidence>
<dbReference type="OMA" id="HPESCYV"/>
<comment type="caution">
    <text evidence="6">The sequence shown here is derived from an EMBL/GenBank/DDBJ whole genome shotgun (WGS) entry which is preliminary data.</text>
</comment>
<reference evidence="6 7" key="1">
    <citation type="journal article" date="2010" name="Proc. Natl. Acad. Sci. U.S.A.">
        <title>Insights into evolution of multicellular fungi from the assembled chromosomes of the mushroom Coprinopsis cinerea (Coprinus cinereus).</title>
        <authorList>
            <person name="Stajich J.E."/>
            <person name="Wilke S.K."/>
            <person name="Ahren D."/>
            <person name="Au C.H."/>
            <person name="Birren B.W."/>
            <person name="Borodovsky M."/>
            <person name="Burns C."/>
            <person name="Canback B."/>
            <person name="Casselton L.A."/>
            <person name="Cheng C.K."/>
            <person name="Deng J."/>
            <person name="Dietrich F.S."/>
            <person name="Fargo D.C."/>
            <person name="Farman M.L."/>
            <person name="Gathman A.C."/>
            <person name="Goldberg J."/>
            <person name="Guigo R."/>
            <person name="Hoegger P.J."/>
            <person name="Hooker J.B."/>
            <person name="Huggins A."/>
            <person name="James T.Y."/>
            <person name="Kamada T."/>
            <person name="Kilaru S."/>
            <person name="Kodira C."/>
            <person name="Kues U."/>
            <person name="Kupfer D."/>
            <person name="Kwan H.S."/>
            <person name="Lomsadze A."/>
            <person name="Li W."/>
            <person name="Lilly W.W."/>
            <person name="Ma L.J."/>
            <person name="Mackey A.J."/>
            <person name="Manning G."/>
            <person name="Martin F."/>
            <person name="Muraguchi H."/>
            <person name="Natvig D.O."/>
            <person name="Palmerini H."/>
            <person name="Ramesh M.A."/>
            <person name="Rehmeyer C.J."/>
            <person name="Roe B.A."/>
            <person name="Shenoy N."/>
            <person name="Stanke M."/>
            <person name="Ter-Hovhannisyan V."/>
            <person name="Tunlid A."/>
            <person name="Velagapudi R."/>
            <person name="Vision T.J."/>
            <person name="Zeng Q."/>
            <person name="Zolan M.E."/>
            <person name="Pukkila P.J."/>
        </authorList>
    </citation>
    <scope>NUCLEOTIDE SEQUENCE [LARGE SCALE GENOMIC DNA]</scope>
    <source>
        <strain evidence="7">Okayama-7 / 130 / ATCC MYA-4618 / FGSC 9003</strain>
    </source>
</reference>
<accession>A8NZN5</accession>
<dbReference type="KEGG" id="cci:CC1G_06917"/>